<evidence type="ECO:0000259" key="4">
    <source>
        <dbReference type="SMART" id="SM00062"/>
    </source>
</evidence>
<name>A0A4S2BLK5_9LACO</name>
<evidence type="ECO:0000313" key="7">
    <source>
        <dbReference type="Proteomes" id="UP000309117"/>
    </source>
</evidence>
<evidence type="ECO:0000256" key="2">
    <source>
        <dbReference type="ARBA" id="ARBA00022448"/>
    </source>
</evidence>
<feature type="domain" description="Solute-binding protein family 3/N-terminal" evidence="4">
    <location>
        <begin position="40"/>
        <end position="262"/>
    </location>
</feature>
<dbReference type="PROSITE" id="PS51257">
    <property type="entry name" value="PROKAR_LIPOPROTEIN"/>
    <property type="match status" value="1"/>
</dbReference>
<accession>A0A4S2BLK5</accession>
<gene>
    <name evidence="6" type="ORF">E5351_04815</name>
</gene>
<proteinExistence type="inferred from homology"/>
<keyword evidence="3" id="KW-0732">Signal</keyword>
<dbReference type="GO" id="GO:0015276">
    <property type="term" value="F:ligand-gated monoatomic ion channel activity"/>
    <property type="evidence" value="ECO:0007669"/>
    <property type="project" value="InterPro"/>
</dbReference>
<protein>
    <submittedName>
        <fullName evidence="6">Transporter substrate-binding domain-containing protein</fullName>
    </submittedName>
</protein>
<dbReference type="InterPro" id="IPR001320">
    <property type="entry name" value="Iontro_rcpt_C"/>
</dbReference>
<evidence type="ECO:0000313" key="6">
    <source>
        <dbReference type="EMBL" id="TGY15807.1"/>
    </source>
</evidence>
<dbReference type="Gene3D" id="3.40.190.10">
    <property type="entry name" value="Periplasmic binding protein-like II"/>
    <property type="match status" value="2"/>
</dbReference>
<evidence type="ECO:0000256" key="1">
    <source>
        <dbReference type="ARBA" id="ARBA00010333"/>
    </source>
</evidence>
<evidence type="ECO:0000259" key="5">
    <source>
        <dbReference type="SMART" id="SM00079"/>
    </source>
</evidence>
<dbReference type="GeneID" id="75116483"/>
<keyword evidence="2" id="KW-0813">Transport</keyword>
<dbReference type="GO" id="GO:0030288">
    <property type="term" value="C:outer membrane-bounded periplasmic space"/>
    <property type="evidence" value="ECO:0007669"/>
    <property type="project" value="TreeGrafter"/>
</dbReference>
<dbReference type="EMBL" id="SRYV01000007">
    <property type="protein sequence ID" value="TGY15807.1"/>
    <property type="molecule type" value="Genomic_DNA"/>
</dbReference>
<dbReference type="PANTHER" id="PTHR30085:SF6">
    <property type="entry name" value="ABC TRANSPORTER GLUTAMINE-BINDING PROTEIN GLNH"/>
    <property type="match status" value="1"/>
</dbReference>
<evidence type="ECO:0000256" key="3">
    <source>
        <dbReference type="ARBA" id="ARBA00022729"/>
    </source>
</evidence>
<dbReference type="AlphaFoldDB" id="A0A4S2BLK5"/>
<reference evidence="6 7" key="1">
    <citation type="submission" date="2019-04" db="EMBL/GenBank/DDBJ databases">
        <title>Microbes associate with the intestines of laboratory mice.</title>
        <authorList>
            <person name="Navarre W."/>
            <person name="Wong E."/>
            <person name="Huang K."/>
            <person name="Tropini C."/>
            <person name="Ng K."/>
            <person name="Yu B."/>
        </authorList>
    </citation>
    <scope>NUCLEOTIDE SEQUENCE [LARGE SCALE GENOMIC DNA]</scope>
    <source>
        <strain evidence="6 7">NM61_E11</strain>
    </source>
</reference>
<dbReference type="SMART" id="SM00079">
    <property type="entry name" value="PBPe"/>
    <property type="match status" value="1"/>
</dbReference>
<sequence length="275" mass="30102">MLKKKIIVFLSLIISLIFVVTGCQNKQNQNVYKEVKSSKTINWGVKADTPLFGAMSIRTGKIQGFEVDLAEALTHKMLGKNAKANFVTTTANTKIQLLKNRNIDAAIAAMTITPERKKEVDFSKPYFPAGQSLLVANDSKIKNVRQLNGKKVLAVKGTTAVDAVHKFAPKASVIQYDDYGQAFAALKAGQGEAFTTDNGILAGIARDNPGYKLVGGTFTNQPYGIAVNKGQGEMANKINQALTELEKDGTYDRIVRKWFKGIPGFNLHEIEKYGK</sequence>
<dbReference type="InterPro" id="IPR051455">
    <property type="entry name" value="Bact_solute-bind_prot3"/>
</dbReference>
<dbReference type="GO" id="GO:0006865">
    <property type="term" value="P:amino acid transport"/>
    <property type="evidence" value="ECO:0007669"/>
    <property type="project" value="TreeGrafter"/>
</dbReference>
<dbReference type="GO" id="GO:0005576">
    <property type="term" value="C:extracellular region"/>
    <property type="evidence" value="ECO:0007669"/>
    <property type="project" value="TreeGrafter"/>
</dbReference>
<organism evidence="6 7">
    <name type="scientific">Lactobacillus intestinalis</name>
    <dbReference type="NCBI Taxonomy" id="151781"/>
    <lineage>
        <taxon>Bacteria</taxon>
        <taxon>Bacillati</taxon>
        <taxon>Bacillota</taxon>
        <taxon>Bacilli</taxon>
        <taxon>Lactobacillales</taxon>
        <taxon>Lactobacillaceae</taxon>
        <taxon>Lactobacillus</taxon>
    </lineage>
</organism>
<comment type="caution">
    <text evidence="6">The sequence shown here is derived from an EMBL/GenBank/DDBJ whole genome shotgun (WGS) entry which is preliminary data.</text>
</comment>
<dbReference type="RefSeq" id="WP_004042957.1">
    <property type="nucleotide sequence ID" value="NZ_AQFR02000003.1"/>
</dbReference>
<dbReference type="InterPro" id="IPR001638">
    <property type="entry name" value="Solute-binding_3/MltF_N"/>
</dbReference>
<dbReference type="Proteomes" id="UP000309117">
    <property type="component" value="Unassembled WGS sequence"/>
</dbReference>
<dbReference type="Pfam" id="PF00497">
    <property type="entry name" value="SBP_bac_3"/>
    <property type="match status" value="1"/>
</dbReference>
<dbReference type="SUPFAM" id="SSF53850">
    <property type="entry name" value="Periplasmic binding protein-like II"/>
    <property type="match status" value="1"/>
</dbReference>
<dbReference type="PANTHER" id="PTHR30085">
    <property type="entry name" value="AMINO ACID ABC TRANSPORTER PERMEASE"/>
    <property type="match status" value="1"/>
</dbReference>
<comment type="similarity">
    <text evidence="1">Belongs to the bacterial solute-binding protein 3 family.</text>
</comment>
<dbReference type="GO" id="GO:0016020">
    <property type="term" value="C:membrane"/>
    <property type="evidence" value="ECO:0007669"/>
    <property type="project" value="InterPro"/>
</dbReference>
<dbReference type="SMART" id="SM00062">
    <property type="entry name" value="PBPb"/>
    <property type="match status" value="1"/>
</dbReference>
<feature type="domain" description="Ionotropic glutamate receptor C-terminal" evidence="5">
    <location>
        <begin position="40"/>
        <end position="261"/>
    </location>
</feature>